<proteinExistence type="predicted"/>
<dbReference type="InParanoid" id="A0A1B1AMH4"/>
<dbReference type="InterPro" id="IPR036291">
    <property type="entry name" value="NAD(P)-bd_dom_sf"/>
</dbReference>
<organism evidence="2 3">
    <name type="scientific">Candidatus Viadribacter manganicus</name>
    <dbReference type="NCBI Taxonomy" id="1759059"/>
    <lineage>
        <taxon>Bacteria</taxon>
        <taxon>Pseudomonadati</taxon>
        <taxon>Pseudomonadota</taxon>
        <taxon>Alphaproteobacteria</taxon>
        <taxon>Hyphomonadales</taxon>
        <taxon>Hyphomonadaceae</taxon>
        <taxon>Candidatus Viadribacter</taxon>
    </lineage>
</organism>
<evidence type="ECO:0000313" key="3">
    <source>
        <dbReference type="Proteomes" id="UP000092498"/>
    </source>
</evidence>
<dbReference type="PANTHER" id="PTHR48079:SF6">
    <property type="entry name" value="NAD(P)-BINDING DOMAIN-CONTAINING PROTEIN-RELATED"/>
    <property type="match status" value="1"/>
</dbReference>
<dbReference type="GO" id="GO:0016616">
    <property type="term" value="F:oxidoreductase activity, acting on the CH-OH group of donors, NAD or NADP as acceptor"/>
    <property type="evidence" value="ECO:0007669"/>
    <property type="project" value="InterPro"/>
</dbReference>
<dbReference type="FunCoup" id="A0A1B1AMH4">
    <property type="interactions" value="311"/>
</dbReference>
<keyword evidence="3" id="KW-1185">Reference proteome</keyword>
<protein>
    <submittedName>
        <fullName evidence="2">3-beta hydroxysteroid dehydrogenase</fullName>
    </submittedName>
</protein>
<dbReference type="GO" id="GO:0005737">
    <property type="term" value="C:cytoplasm"/>
    <property type="evidence" value="ECO:0007669"/>
    <property type="project" value="TreeGrafter"/>
</dbReference>
<dbReference type="InterPro" id="IPR051783">
    <property type="entry name" value="NAD(P)-dependent_oxidoreduct"/>
</dbReference>
<reference evidence="2 3" key="1">
    <citation type="submission" date="2015-11" db="EMBL/GenBank/DDBJ databases">
        <title>Whole-Genome Sequence of Candidatus Oderbacter manganicum from the National Park Lower Oder Valley, Germany.</title>
        <authorList>
            <person name="Braun B."/>
            <person name="Liere K."/>
            <person name="Szewzyk U."/>
        </authorList>
    </citation>
    <scope>NUCLEOTIDE SEQUENCE [LARGE SCALE GENOMIC DNA]</scope>
    <source>
        <strain evidence="2 3">OTSz_A_272</strain>
    </source>
</reference>
<name>A0A1B1AMH4_9PROT</name>
<dbReference type="SUPFAM" id="SSF51735">
    <property type="entry name" value="NAD(P)-binding Rossmann-fold domains"/>
    <property type="match status" value="1"/>
</dbReference>
<evidence type="ECO:0000259" key="1">
    <source>
        <dbReference type="Pfam" id="PF01073"/>
    </source>
</evidence>
<dbReference type="GO" id="GO:0006694">
    <property type="term" value="P:steroid biosynthetic process"/>
    <property type="evidence" value="ECO:0007669"/>
    <property type="project" value="InterPro"/>
</dbReference>
<sequence>MRIFVTGASGFVGGAAAKHFAARGHDVRAMSRSEASDEKIRALGATPVRCDLADVSASHLDGADAVVHCAAFVEQWGPIDAWKRFNIDGTAHTLKAAREAGAKRFIHISTESVLWRGQHLRGVDETYPRAPNSPYPYSWTKARAEELVEAANAPAFLTIILRPRFIWGPGDTTLLPTIERMMKIGQWMWINHGQAKTSTTHIANLVHAIELALTKGNGGQAYFVLDDGVRTMKEIISAIAATRGIKLPDKSVPSWLADTMAGVMEGAWRTFNLKGEPLTRFGAMIMSRDSVLIDAKARRELGYAPVISVEEGLRQLSAA</sequence>
<dbReference type="RefSeq" id="WP_066774163.1">
    <property type="nucleotide sequence ID" value="NZ_CP013244.1"/>
</dbReference>
<dbReference type="EMBL" id="CP013244">
    <property type="protein sequence ID" value="ANP47741.1"/>
    <property type="molecule type" value="Genomic_DNA"/>
</dbReference>
<dbReference type="PANTHER" id="PTHR48079">
    <property type="entry name" value="PROTEIN YEEZ"/>
    <property type="match status" value="1"/>
</dbReference>
<dbReference type="OrthoDB" id="9814124at2"/>
<evidence type="ECO:0000313" key="2">
    <source>
        <dbReference type="EMBL" id="ANP47741.1"/>
    </source>
</evidence>
<dbReference type="GO" id="GO:0004029">
    <property type="term" value="F:aldehyde dehydrogenase (NAD+) activity"/>
    <property type="evidence" value="ECO:0007669"/>
    <property type="project" value="TreeGrafter"/>
</dbReference>
<feature type="domain" description="3-beta hydroxysteroid dehydrogenase/isomerase" evidence="1">
    <location>
        <begin position="5"/>
        <end position="246"/>
    </location>
</feature>
<dbReference type="Proteomes" id="UP000092498">
    <property type="component" value="Chromosome"/>
</dbReference>
<dbReference type="STRING" id="1759059.ATE48_18470"/>
<dbReference type="Pfam" id="PF01073">
    <property type="entry name" value="3Beta_HSD"/>
    <property type="match status" value="1"/>
</dbReference>
<gene>
    <name evidence="2" type="ORF">ATE48_18470</name>
</gene>
<dbReference type="Gene3D" id="3.40.50.720">
    <property type="entry name" value="NAD(P)-binding Rossmann-like Domain"/>
    <property type="match status" value="1"/>
</dbReference>
<dbReference type="KEGG" id="cbot:ATE48_18470"/>
<dbReference type="InterPro" id="IPR002225">
    <property type="entry name" value="3Beta_OHSteriod_DH/Estase"/>
</dbReference>
<accession>A0A1B1AMH4</accession>
<dbReference type="AlphaFoldDB" id="A0A1B1AMH4"/>